<dbReference type="EMBL" id="BTSY01000004">
    <property type="protein sequence ID" value="GMT25698.1"/>
    <property type="molecule type" value="Genomic_DNA"/>
</dbReference>
<keyword evidence="1" id="KW-0175">Coiled coil</keyword>
<name>A0AAV5W289_9BILA</name>
<feature type="non-terminal residue" evidence="2">
    <location>
        <position position="65"/>
    </location>
</feature>
<gene>
    <name evidence="2" type="ORF">PFISCL1PPCAC_16995</name>
</gene>
<dbReference type="AlphaFoldDB" id="A0AAV5W289"/>
<evidence type="ECO:0000313" key="2">
    <source>
        <dbReference type="EMBL" id="GMT25698.1"/>
    </source>
</evidence>
<feature type="non-terminal residue" evidence="2">
    <location>
        <position position="1"/>
    </location>
</feature>
<evidence type="ECO:0000313" key="3">
    <source>
        <dbReference type="Proteomes" id="UP001432322"/>
    </source>
</evidence>
<sequence length="65" mass="7904">EALKHFEEREKKERRRIIAEVQGIVNKTISEQVDQKMNLMNEEMNQMRLRMDTFERELIKQISAI</sequence>
<keyword evidence="3" id="KW-1185">Reference proteome</keyword>
<organism evidence="2 3">
    <name type="scientific">Pristionchus fissidentatus</name>
    <dbReference type="NCBI Taxonomy" id="1538716"/>
    <lineage>
        <taxon>Eukaryota</taxon>
        <taxon>Metazoa</taxon>
        <taxon>Ecdysozoa</taxon>
        <taxon>Nematoda</taxon>
        <taxon>Chromadorea</taxon>
        <taxon>Rhabditida</taxon>
        <taxon>Rhabditina</taxon>
        <taxon>Diplogasteromorpha</taxon>
        <taxon>Diplogasteroidea</taxon>
        <taxon>Neodiplogasteridae</taxon>
        <taxon>Pristionchus</taxon>
    </lineage>
</organism>
<accession>A0AAV5W289</accession>
<reference evidence="2" key="1">
    <citation type="submission" date="2023-10" db="EMBL/GenBank/DDBJ databases">
        <title>Genome assembly of Pristionchus species.</title>
        <authorList>
            <person name="Yoshida K."/>
            <person name="Sommer R.J."/>
        </authorList>
    </citation>
    <scope>NUCLEOTIDE SEQUENCE</scope>
    <source>
        <strain evidence="2">RS5133</strain>
    </source>
</reference>
<comment type="caution">
    <text evidence="2">The sequence shown here is derived from an EMBL/GenBank/DDBJ whole genome shotgun (WGS) entry which is preliminary data.</text>
</comment>
<proteinExistence type="predicted"/>
<evidence type="ECO:0000256" key="1">
    <source>
        <dbReference type="SAM" id="Coils"/>
    </source>
</evidence>
<dbReference type="Proteomes" id="UP001432322">
    <property type="component" value="Unassembled WGS sequence"/>
</dbReference>
<protein>
    <submittedName>
        <fullName evidence="2">Uncharacterized protein</fullName>
    </submittedName>
</protein>
<feature type="coiled-coil region" evidence="1">
    <location>
        <begin position="30"/>
        <end position="57"/>
    </location>
</feature>